<evidence type="ECO:0000313" key="7">
    <source>
        <dbReference type="Proteomes" id="UP000305675"/>
    </source>
</evidence>
<dbReference type="InterPro" id="IPR050301">
    <property type="entry name" value="NTE"/>
</dbReference>
<dbReference type="PANTHER" id="PTHR14226">
    <property type="entry name" value="NEUROPATHY TARGET ESTERASE/SWISS CHEESE D.MELANOGASTER"/>
    <property type="match status" value="1"/>
</dbReference>
<dbReference type="RefSeq" id="WP_136863281.1">
    <property type="nucleotide sequence ID" value="NZ_SWCJ01000005.1"/>
</dbReference>
<evidence type="ECO:0000256" key="4">
    <source>
        <dbReference type="PROSITE-ProRule" id="PRU01161"/>
    </source>
</evidence>
<evidence type="ECO:0000256" key="3">
    <source>
        <dbReference type="ARBA" id="ARBA00023098"/>
    </source>
</evidence>
<dbReference type="InterPro" id="IPR002641">
    <property type="entry name" value="PNPLA_dom"/>
</dbReference>
<dbReference type="SUPFAM" id="SSF52151">
    <property type="entry name" value="FabD/lysophospholipase-like"/>
    <property type="match status" value="1"/>
</dbReference>
<dbReference type="PROSITE" id="PS51635">
    <property type="entry name" value="PNPLA"/>
    <property type="match status" value="1"/>
</dbReference>
<dbReference type="PANTHER" id="PTHR14226:SF76">
    <property type="entry name" value="NTE FAMILY PROTEIN RSSA"/>
    <property type="match status" value="1"/>
</dbReference>
<evidence type="ECO:0000259" key="5">
    <source>
        <dbReference type="PROSITE" id="PS51635"/>
    </source>
</evidence>
<feature type="active site" description="Nucleophile" evidence="4">
    <location>
        <position position="41"/>
    </location>
</feature>
<proteinExistence type="predicted"/>
<dbReference type="GO" id="GO:0016042">
    <property type="term" value="P:lipid catabolic process"/>
    <property type="evidence" value="ECO:0007669"/>
    <property type="project" value="UniProtKB-UniRule"/>
</dbReference>
<feature type="short sequence motif" description="GXSXG" evidence="4">
    <location>
        <begin position="39"/>
        <end position="43"/>
    </location>
</feature>
<feature type="active site" description="Proton acceptor" evidence="4">
    <location>
        <position position="155"/>
    </location>
</feature>
<evidence type="ECO:0000256" key="1">
    <source>
        <dbReference type="ARBA" id="ARBA00022801"/>
    </source>
</evidence>
<keyword evidence="7" id="KW-1185">Reference proteome</keyword>
<protein>
    <submittedName>
        <fullName evidence="6">Patatin-like phospholipase RssA</fullName>
    </submittedName>
</protein>
<keyword evidence="3 4" id="KW-0443">Lipid metabolism</keyword>
<dbReference type="OrthoDB" id="5290098at2"/>
<gene>
    <name evidence="6" type="primary">rssA</name>
    <name evidence="6" type="ORF">FCL42_10085</name>
</gene>
<dbReference type="NCBIfam" id="NF007623">
    <property type="entry name" value="PRK10279.1"/>
    <property type="match status" value="1"/>
</dbReference>
<dbReference type="Gene3D" id="3.40.1090.10">
    <property type="entry name" value="Cytosolic phospholipase A2 catalytic domain"/>
    <property type="match status" value="2"/>
</dbReference>
<evidence type="ECO:0000313" key="6">
    <source>
        <dbReference type="EMBL" id="TKB55524.1"/>
    </source>
</evidence>
<feature type="short sequence motif" description="DGA/G" evidence="4">
    <location>
        <begin position="155"/>
        <end position="157"/>
    </location>
</feature>
<reference evidence="6 7" key="1">
    <citation type="submission" date="2019-04" db="EMBL/GenBank/DDBJ databases">
        <authorList>
            <person name="Hwang J.C."/>
        </authorList>
    </citation>
    <scope>NUCLEOTIDE SEQUENCE [LARGE SCALE GENOMIC DNA]</scope>
    <source>
        <strain evidence="6 7">IMCC35002</strain>
    </source>
</reference>
<sequence>MSEPKIGVALGSGAAKGWAHIGVLRGLNRIGIMPTYVAGCSVGAFVGAAYAADKLDELEQWVRSFSSWDVVSLMDLSWGRGGLVSGNKLFETASETLGIGCVDELNKPFIAVATDLYTGQEIWLDQGSVQDIVRASCSIPGFLEPKKVGERYLVDGAVVNPVPVSACRALGAELVIAVDLHGDALAGEARHRNSAPVRLEPVPVQALPQPETETGSNGFMDLLASGKELISEFTERFSSSDEQVKRQPNMLAVMHQSMEILEQRHKRARLMGDPPDVLVMPRVAEINTMEFQRAAEAIQAGEEAVMRIQHVIEAEVNRLS</sequence>
<dbReference type="EMBL" id="SWCJ01000005">
    <property type="protein sequence ID" value="TKB55524.1"/>
    <property type="molecule type" value="Genomic_DNA"/>
</dbReference>
<keyword evidence="1 4" id="KW-0378">Hydrolase</keyword>
<dbReference type="Pfam" id="PF01734">
    <property type="entry name" value="Patatin"/>
    <property type="match status" value="1"/>
</dbReference>
<name>A0A4U1BRH3_9GAMM</name>
<comment type="caution">
    <text evidence="4">Lacks conserved residue(s) required for the propagation of feature annotation.</text>
</comment>
<evidence type="ECO:0000256" key="2">
    <source>
        <dbReference type="ARBA" id="ARBA00022963"/>
    </source>
</evidence>
<dbReference type="AlphaFoldDB" id="A0A4U1BRH3"/>
<dbReference type="GO" id="GO:0016787">
    <property type="term" value="F:hydrolase activity"/>
    <property type="evidence" value="ECO:0007669"/>
    <property type="project" value="UniProtKB-UniRule"/>
</dbReference>
<keyword evidence="2 4" id="KW-0442">Lipid degradation</keyword>
<comment type="caution">
    <text evidence="6">The sequence shown here is derived from an EMBL/GenBank/DDBJ whole genome shotgun (WGS) entry which is preliminary data.</text>
</comment>
<accession>A0A4U1BRH3</accession>
<organism evidence="6 7">
    <name type="scientific">Ferrimonas aestuarii</name>
    <dbReference type="NCBI Taxonomy" id="2569539"/>
    <lineage>
        <taxon>Bacteria</taxon>
        <taxon>Pseudomonadati</taxon>
        <taxon>Pseudomonadota</taxon>
        <taxon>Gammaproteobacteria</taxon>
        <taxon>Alteromonadales</taxon>
        <taxon>Ferrimonadaceae</taxon>
        <taxon>Ferrimonas</taxon>
    </lineage>
</organism>
<feature type="domain" description="PNPLA" evidence="5">
    <location>
        <begin position="8"/>
        <end position="168"/>
    </location>
</feature>
<dbReference type="Proteomes" id="UP000305675">
    <property type="component" value="Unassembled WGS sequence"/>
</dbReference>
<dbReference type="InterPro" id="IPR016035">
    <property type="entry name" value="Acyl_Trfase/lysoPLipase"/>
</dbReference>